<dbReference type="AlphaFoldDB" id="A0A6F8YCY7"/>
<keyword evidence="3" id="KW-1185">Reference proteome</keyword>
<accession>A0A6F8YCY7</accession>
<dbReference type="Proteomes" id="UP000503011">
    <property type="component" value="Chromosome"/>
</dbReference>
<feature type="region of interest" description="Disordered" evidence="1">
    <location>
        <begin position="1"/>
        <end position="27"/>
    </location>
</feature>
<sequence length="286" mass="30227">MRLLPPKEPSQSSPDDFGGQGPPDRAADAEWRSDWLSATIRAGWTDIAAWRLPAVDAVVRSARGGDPISPDILALAEQRAELGCGLDETLRDVEALLRVLAARGRPVEDPFSVARLAALGWQRAAIHRPGQPCQDPLTGLATEAHLVRRAEEIYRWAAASGGLPHEVLVVLSWPRSACSPNHLAARLAVADVASTFFDAGQTSARVGGYTIVALCPSASPPDQLDRLAVRVDAALGGCVRAQVTVEPLPPTLADLVDLVAERSHPGATVPCRGSHLAGSGEERLPA</sequence>
<dbReference type="KEGG" id="psuu:Psuf_011340"/>
<protein>
    <submittedName>
        <fullName evidence="2">Uncharacterized protein</fullName>
    </submittedName>
</protein>
<proteinExistence type="predicted"/>
<evidence type="ECO:0000256" key="1">
    <source>
        <dbReference type="SAM" id="MobiDB-lite"/>
    </source>
</evidence>
<evidence type="ECO:0000313" key="3">
    <source>
        <dbReference type="Proteomes" id="UP000503011"/>
    </source>
</evidence>
<reference evidence="2 3" key="1">
    <citation type="submission" date="2020-03" db="EMBL/GenBank/DDBJ databases">
        <title>Whole genome shotgun sequence of Phytohabitans suffuscus NBRC 105367.</title>
        <authorList>
            <person name="Komaki H."/>
            <person name="Tamura T."/>
        </authorList>
    </citation>
    <scope>NUCLEOTIDE SEQUENCE [LARGE SCALE GENOMIC DNA]</scope>
    <source>
        <strain evidence="2 3">NBRC 105367</strain>
    </source>
</reference>
<evidence type="ECO:0000313" key="2">
    <source>
        <dbReference type="EMBL" id="BCB83821.1"/>
    </source>
</evidence>
<name>A0A6F8YCY7_9ACTN</name>
<gene>
    <name evidence="2" type="ORF">Psuf_011340</name>
</gene>
<dbReference type="EMBL" id="AP022871">
    <property type="protein sequence ID" value="BCB83821.1"/>
    <property type="molecule type" value="Genomic_DNA"/>
</dbReference>
<organism evidence="2 3">
    <name type="scientific">Phytohabitans suffuscus</name>
    <dbReference type="NCBI Taxonomy" id="624315"/>
    <lineage>
        <taxon>Bacteria</taxon>
        <taxon>Bacillati</taxon>
        <taxon>Actinomycetota</taxon>
        <taxon>Actinomycetes</taxon>
        <taxon>Micromonosporales</taxon>
        <taxon>Micromonosporaceae</taxon>
    </lineage>
</organism>
<reference evidence="2 3" key="2">
    <citation type="submission" date="2020-03" db="EMBL/GenBank/DDBJ databases">
        <authorList>
            <person name="Ichikawa N."/>
            <person name="Kimura A."/>
            <person name="Kitahashi Y."/>
            <person name="Uohara A."/>
        </authorList>
    </citation>
    <scope>NUCLEOTIDE SEQUENCE [LARGE SCALE GENOMIC DNA]</scope>
    <source>
        <strain evidence="2 3">NBRC 105367</strain>
    </source>
</reference>